<gene>
    <name evidence="5" type="ORF">C7Y72_21270</name>
</gene>
<evidence type="ECO:0000256" key="3">
    <source>
        <dbReference type="ARBA" id="ARBA00023163"/>
    </source>
</evidence>
<dbReference type="InterPro" id="IPR036388">
    <property type="entry name" value="WH-like_DNA-bd_sf"/>
</dbReference>
<evidence type="ECO:0000313" key="5">
    <source>
        <dbReference type="EMBL" id="PTL54280.1"/>
    </source>
</evidence>
<keyword evidence="3" id="KW-0804">Transcription</keyword>
<proteinExistence type="predicted"/>
<dbReference type="InterPro" id="IPR008920">
    <property type="entry name" value="TF_FadR/GntR_C"/>
</dbReference>
<dbReference type="AlphaFoldDB" id="A0A2T4UBL1"/>
<keyword evidence="6" id="KW-1185">Reference proteome</keyword>
<dbReference type="Gene3D" id="1.20.120.530">
    <property type="entry name" value="GntR ligand-binding domain-like"/>
    <property type="match status" value="1"/>
</dbReference>
<dbReference type="SUPFAM" id="SSF48008">
    <property type="entry name" value="GntR ligand-binding domain-like"/>
    <property type="match status" value="1"/>
</dbReference>
<keyword evidence="2" id="KW-0238">DNA-binding</keyword>
<dbReference type="SMART" id="SM00895">
    <property type="entry name" value="FCD"/>
    <property type="match status" value="1"/>
</dbReference>
<sequence length="260" mass="29366">MLTGVEFRPVQTRKTFEEAVAQIAERVRHGELRVGDRLPSERLVAEQMGISRPTLREAVRVLVKAGVLEVRPGSAGGMFVVGDVVPRELVHRTQQLRLGEIGGVLEARRLFEPRVAQLAAAYATEDDFAALEETIERQRALLRDDRMPQSAEDRFLQLDLQFHLGIASATRNRSIMKLMRSLLRDLEIARDMTLHEPLAPAWSVEVHERTLAAIRSGDLDRVEAVMDEHLGGLERTWERESGRSMVRPVPEFLRPVADRG</sequence>
<feature type="domain" description="HTH gntR-type" evidence="4">
    <location>
        <begin position="13"/>
        <end position="83"/>
    </location>
</feature>
<dbReference type="GO" id="GO:0003677">
    <property type="term" value="F:DNA binding"/>
    <property type="evidence" value="ECO:0007669"/>
    <property type="project" value="UniProtKB-KW"/>
</dbReference>
<dbReference type="InterPro" id="IPR036390">
    <property type="entry name" value="WH_DNA-bd_sf"/>
</dbReference>
<evidence type="ECO:0000259" key="4">
    <source>
        <dbReference type="PROSITE" id="PS50949"/>
    </source>
</evidence>
<dbReference type="PANTHER" id="PTHR43537:SF5">
    <property type="entry name" value="UXU OPERON TRANSCRIPTIONAL REGULATOR"/>
    <property type="match status" value="1"/>
</dbReference>
<dbReference type="PRINTS" id="PR00035">
    <property type="entry name" value="HTHGNTR"/>
</dbReference>
<name>A0A2T4UBL1_9ACTN</name>
<dbReference type="Gene3D" id="1.10.10.10">
    <property type="entry name" value="Winged helix-like DNA-binding domain superfamily/Winged helix DNA-binding domain"/>
    <property type="match status" value="1"/>
</dbReference>
<organism evidence="5 6">
    <name type="scientific">Paraconexibacter algicola</name>
    <dbReference type="NCBI Taxonomy" id="2133960"/>
    <lineage>
        <taxon>Bacteria</taxon>
        <taxon>Bacillati</taxon>
        <taxon>Actinomycetota</taxon>
        <taxon>Thermoleophilia</taxon>
        <taxon>Solirubrobacterales</taxon>
        <taxon>Paraconexibacteraceae</taxon>
        <taxon>Paraconexibacter</taxon>
    </lineage>
</organism>
<dbReference type="InterPro" id="IPR011711">
    <property type="entry name" value="GntR_C"/>
</dbReference>
<dbReference type="Proteomes" id="UP000240739">
    <property type="component" value="Unassembled WGS sequence"/>
</dbReference>
<dbReference type="SMART" id="SM00345">
    <property type="entry name" value="HTH_GNTR"/>
    <property type="match status" value="1"/>
</dbReference>
<evidence type="ECO:0000313" key="6">
    <source>
        <dbReference type="Proteomes" id="UP000240739"/>
    </source>
</evidence>
<dbReference type="GO" id="GO:0003700">
    <property type="term" value="F:DNA-binding transcription factor activity"/>
    <property type="evidence" value="ECO:0007669"/>
    <property type="project" value="InterPro"/>
</dbReference>
<keyword evidence="1" id="KW-0805">Transcription regulation</keyword>
<accession>A0A2T4UBL1</accession>
<evidence type="ECO:0000256" key="2">
    <source>
        <dbReference type="ARBA" id="ARBA00023125"/>
    </source>
</evidence>
<dbReference type="PROSITE" id="PS50949">
    <property type="entry name" value="HTH_GNTR"/>
    <property type="match status" value="1"/>
</dbReference>
<dbReference type="OrthoDB" id="9784718at2"/>
<dbReference type="Pfam" id="PF00392">
    <property type="entry name" value="GntR"/>
    <property type="match status" value="1"/>
</dbReference>
<dbReference type="InterPro" id="IPR000524">
    <property type="entry name" value="Tscrpt_reg_HTH_GntR"/>
</dbReference>
<dbReference type="Pfam" id="PF07729">
    <property type="entry name" value="FCD"/>
    <property type="match status" value="1"/>
</dbReference>
<reference evidence="5 6" key="1">
    <citation type="submission" date="2018-03" db="EMBL/GenBank/DDBJ databases">
        <title>Aquarubrobacter algicola gen. nov., sp. nov., a novel actinobacterium isolated from shallow eutrophic lake during the end of cyanobacterial harmful algal blooms.</title>
        <authorList>
            <person name="Chun S.J."/>
        </authorList>
    </citation>
    <scope>NUCLEOTIDE SEQUENCE [LARGE SCALE GENOMIC DNA]</scope>
    <source>
        <strain evidence="5 6">Seoho-28</strain>
    </source>
</reference>
<dbReference type="PANTHER" id="PTHR43537">
    <property type="entry name" value="TRANSCRIPTIONAL REGULATOR, GNTR FAMILY"/>
    <property type="match status" value="1"/>
</dbReference>
<evidence type="ECO:0000256" key="1">
    <source>
        <dbReference type="ARBA" id="ARBA00023015"/>
    </source>
</evidence>
<protein>
    <submittedName>
        <fullName evidence="5">FadR family transcriptional regulator</fullName>
    </submittedName>
</protein>
<comment type="caution">
    <text evidence="5">The sequence shown here is derived from an EMBL/GenBank/DDBJ whole genome shotgun (WGS) entry which is preliminary data.</text>
</comment>
<dbReference type="EMBL" id="PYYB01000005">
    <property type="protein sequence ID" value="PTL54280.1"/>
    <property type="molecule type" value="Genomic_DNA"/>
</dbReference>
<dbReference type="CDD" id="cd07377">
    <property type="entry name" value="WHTH_GntR"/>
    <property type="match status" value="1"/>
</dbReference>
<dbReference type="SUPFAM" id="SSF46785">
    <property type="entry name" value="Winged helix' DNA-binding domain"/>
    <property type="match status" value="1"/>
</dbReference>